<comment type="caution">
    <text evidence="2">The sequence shown here is derived from an EMBL/GenBank/DDBJ whole genome shotgun (WGS) entry which is preliminary data.</text>
</comment>
<sequence>MHRLHRDPAPPAGLGNYRHGQNAWSNTCPTPDERKAIWGKLDAMQGERCAYCEGPMGIGNRHIEHFRQRDRYPQGTFDWPNLFGSCNRPGTCGDHKDKCGHYPHADLIKPDAEDPEAFIVFTPTGAIRPRAGLSPHDQHRAKETIRILGLDGALNQIRRTEVSGYIQTAEVFAEMAESFSEAEWLPLLQEEIQNIAHLPFATAIKHVLTRQSETV</sequence>
<name>A0A6N8EIX2_9GAMM</name>
<dbReference type="OrthoDB" id="4427988at2"/>
<protein>
    <submittedName>
        <fullName evidence="2">TIGR02646 family protein</fullName>
    </submittedName>
</protein>
<dbReference type="Gene3D" id="1.10.30.50">
    <property type="match status" value="1"/>
</dbReference>
<dbReference type="InterPro" id="IPR013467">
    <property type="entry name" value="HNH78-like"/>
</dbReference>
<proteinExistence type="predicted"/>
<evidence type="ECO:0000256" key="1">
    <source>
        <dbReference type="SAM" id="MobiDB-lite"/>
    </source>
</evidence>
<dbReference type="NCBIfam" id="TIGR02646">
    <property type="entry name" value="retron system putative HNH endonuclease"/>
    <property type="match status" value="1"/>
</dbReference>
<keyword evidence="3" id="KW-1185">Reference proteome</keyword>
<accession>A0A6N8EIX2</accession>
<dbReference type="RefSeq" id="WP_155450842.1">
    <property type="nucleotide sequence ID" value="NZ_WNKT01000035.1"/>
</dbReference>
<dbReference type="Proteomes" id="UP000434044">
    <property type="component" value="Unassembled WGS sequence"/>
</dbReference>
<reference evidence="2 3" key="1">
    <citation type="submission" date="2019-11" db="EMBL/GenBank/DDBJ databases">
        <title>Whole-genome sequence of the anaerobic purple sulfur bacterium Allochromatium palmeri DSM 15591.</title>
        <authorList>
            <person name="Kyndt J.A."/>
            <person name="Meyer T.E."/>
        </authorList>
    </citation>
    <scope>NUCLEOTIDE SEQUENCE [LARGE SCALE GENOMIC DNA]</scope>
    <source>
        <strain evidence="2 3">DSM 15591</strain>
    </source>
</reference>
<dbReference type="NCBIfam" id="NF041761">
    <property type="entry name" value="PtuB"/>
    <property type="match status" value="1"/>
</dbReference>
<dbReference type="EMBL" id="WNKT01000035">
    <property type="protein sequence ID" value="MTW22274.1"/>
    <property type="molecule type" value="Genomic_DNA"/>
</dbReference>
<dbReference type="InterPro" id="IPR053575">
    <property type="entry name" value="Retron_Ec78_HNH_endo"/>
</dbReference>
<feature type="region of interest" description="Disordered" evidence="1">
    <location>
        <begin position="1"/>
        <end position="21"/>
    </location>
</feature>
<gene>
    <name evidence="2" type="ORF">GJ668_14430</name>
</gene>
<evidence type="ECO:0000313" key="2">
    <source>
        <dbReference type="EMBL" id="MTW22274.1"/>
    </source>
</evidence>
<dbReference type="AlphaFoldDB" id="A0A6N8EIX2"/>
<evidence type="ECO:0000313" key="3">
    <source>
        <dbReference type="Proteomes" id="UP000434044"/>
    </source>
</evidence>
<organism evidence="2 3">
    <name type="scientific">Allochromatium palmeri</name>
    <dbReference type="NCBI Taxonomy" id="231048"/>
    <lineage>
        <taxon>Bacteria</taxon>
        <taxon>Pseudomonadati</taxon>
        <taxon>Pseudomonadota</taxon>
        <taxon>Gammaproteobacteria</taxon>
        <taxon>Chromatiales</taxon>
        <taxon>Chromatiaceae</taxon>
        <taxon>Allochromatium</taxon>
    </lineage>
</organism>